<organism evidence="8 9">
    <name type="scientific">Sulfobacillus thermotolerans</name>
    <dbReference type="NCBI Taxonomy" id="338644"/>
    <lineage>
        <taxon>Bacteria</taxon>
        <taxon>Bacillati</taxon>
        <taxon>Bacillota</taxon>
        <taxon>Clostridia</taxon>
        <taxon>Eubacteriales</taxon>
        <taxon>Clostridiales Family XVII. Incertae Sedis</taxon>
        <taxon>Sulfobacillus</taxon>
    </lineage>
</organism>
<feature type="transmembrane region" description="Helical" evidence="6">
    <location>
        <begin position="6"/>
        <end position="25"/>
    </location>
</feature>
<evidence type="ECO:0000256" key="4">
    <source>
        <dbReference type="ARBA" id="ARBA00022989"/>
    </source>
</evidence>
<gene>
    <name evidence="8" type="ORF">BXT84_13205</name>
</gene>
<feature type="domain" description="Type II secretion system protein GspF" evidence="7">
    <location>
        <begin position="137"/>
        <end position="261"/>
    </location>
</feature>
<evidence type="ECO:0000313" key="8">
    <source>
        <dbReference type="EMBL" id="AUW94784.1"/>
    </source>
</evidence>
<evidence type="ECO:0000259" key="7">
    <source>
        <dbReference type="Pfam" id="PF00482"/>
    </source>
</evidence>
<evidence type="ECO:0000313" key="9">
    <source>
        <dbReference type="Proteomes" id="UP000325292"/>
    </source>
</evidence>
<keyword evidence="4 6" id="KW-1133">Transmembrane helix</keyword>
<dbReference type="InterPro" id="IPR018076">
    <property type="entry name" value="T2SS_GspF_dom"/>
</dbReference>
<proteinExistence type="predicted"/>
<reference evidence="8 9" key="1">
    <citation type="journal article" date="2019" name="Sci. Rep.">
        <title>Sulfobacillus thermotolerans: new insights into resistance and metabolic capacities of acidophilic chemolithotrophs.</title>
        <authorList>
            <person name="Panyushkina A.E."/>
            <person name="Babenko V.V."/>
            <person name="Nikitina A.S."/>
            <person name="Selezneva O.V."/>
            <person name="Tsaplina I.A."/>
            <person name="Letarova M.A."/>
            <person name="Kostryukova E.S."/>
            <person name="Letarov A.V."/>
        </authorList>
    </citation>
    <scope>NUCLEOTIDE SEQUENCE [LARGE SCALE GENOMIC DNA]</scope>
    <source>
        <strain evidence="8 9">Kr1</strain>
    </source>
</reference>
<feature type="transmembrane region" description="Helical" evidence="6">
    <location>
        <begin position="104"/>
        <end position="121"/>
    </location>
</feature>
<keyword evidence="9" id="KW-1185">Reference proteome</keyword>
<feature type="transmembrane region" description="Helical" evidence="6">
    <location>
        <begin position="277"/>
        <end position="297"/>
    </location>
</feature>
<keyword evidence="3 6" id="KW-0812">Transmembrane</keyword>
<sequence length="306" mass="33339">MRDLSIVLALTWALALLLVVVGIRATRTYQLTQRRLVAMGAVVPKGSKAPRVSMGVLDTLRKTWSQGQNAAALKLRMSEYILFIALGFVIPGLIGFVIRGIVGGLVLGIVGGGGVLIYFRYMKARYLRLAELSLPDFLRGIAGALRAGTSLLQAMALVAKETPDPLGAEITRVLRRESFGFSLEQTLEELTNRIPSKDLALAVMVINIQREIGGSLADILDNIVATIVARQRLAQEVRALTAQGRFSGWILTALPFFLGFAIWFINPGYIDPLFHSTIGWMMLGMAAVSVTIGGFLINRLVRSPEM</sequence>
<keyword evidence="5 6" id="KW-0472">Membrane</keyword>
<evidence type="ECO:0000256" key="5">
    <source>
        <dbReference type="ARBA" id="ARBA00023136"/>
    </source>
</evidence>
<dbReference type="InterPro" id="IPR042094">
    <property type="entry name" value="T2SS_GspF_sf"/>
</dbReference>
<feature type="transmembrane region" description="Helical" evidence="6">
    <location>
        <begin position="246"/>
        <end position="265"/>
    </location>
</feature>
<evidence type="ECO:0000256" key="6">
    <source>
        <dbReference type="SAM" id="Phobius"/>
    </source>
</evidence>
<dbReference type="PANTHER" id="PTHR35007:SF1">
    <property type="entry name" value="PILUS ASSEMBLY PROTEIN"/>
    <property type="match status" value="1"/>
</dbReference>
<evidence type="ECO:0000256" key="3">
    <source>
        <dbReference type="ARBA" id="ARBA00022692"/>
    </source>
</evidence>
<keyword evidence="2" id="KW-1003">Cell membrane</keyword>
<evidence type="ECO:0000256" key="2">
    <source>
        <dbReference type="ARBA" id="ARBA00022475"/>
    </source>
</evidence>
<name>A0ABN5H2X2_9FIRM</name>
<feature type="transmembrane region" description="Helical" evidence="6">
    <location>
        <begin position="80"/>
        <end position="98"/>
    </location>
</feature>
<accession>A0ABN5H2X2</accession>
<evidence type="ECO:0000256" key="1">
    <source>
        <dbReference type="ARBA" id="ARBA00004651"/>
    </source>
</evidence>
<dbReference type="Gene3D" id="1.20.81.30">
    <property type="entry name" value="Type II secretion system (T2SS), domain F"/>
    <property type="match status" value="1"/>
</dbReference>
<dbReference type="Proteomes" id="UP000325292">
    <property type="component" value="Chromosome"/>
</dbReference>
<comment type="subcellular location">
    <subcellularLocation>
        <location evidence="1">Cell membrane</location>
        <topology evidence="1">Multi-pass membrane protein</topology>
    </subcellularLocation>
</comment>
<dbReference type="EMBL" id="CP019454">
    <property type="protein sequence ID" value="AUW94784.1"/>
    <property type="molecule type" value="Genomic_DNA"/>
</dbReference>
<dbReference type="PANTHER" id="PTHR35007">
    <property type="entry name" value="INTEGRAL MEMBRANE PROTEIN-RELATED"/>
    <property type="match status" value="1"/>
</dbReference>
<dbReference type="Pfam" id="PF00482">
    <property type="entry name" value="T2SSF"/>
    <property type="match status" value="1"/>
</dbReference>
<protein>
    <submittedName>
        <fullName evidence="8">Type II secretion system protein F</fullName>
    </submittedName>
</protein>